<reference evidence="3 4" key="1">
    <citation type="submission" date="2020-03" db="EMBL/GenBank/DDBJ databases">
        <title>Nocardioides sp. nov., isolated from fish.</title>
        <authorList>
            <person name="Hyun D.-W."/>
            <person name="Bae J.-W."/>
        </authorList>
    </citation>
    <scope>NUCLEOTIDE SEQUENCE [LARGE SCALE GENOMIC DNA]</scope>
    <source>
        <strain evidence="3 4">HDW12A</strain>
    </source>
</reference>
<dbReference type="AlphaFoldDB" id="A0A6G7YF25"/>
<dbReference type="RefSeq" id="WP_166317082.1">
    <property type="nucleotide sequence ID" value="NZ_CP049866.1"/>
</dbReference>
<protein>
    <recommendedName>
        <fullName evidence="2">DUF4350 domain-containing protein</fullName>
    </recommendedName>
</protein>
<evidence type="ECO:0000313" key="3">
    <source>
        <dbReference type="EMBL" id="QIK75370.1"/>
    </source>
</evidence>
<evidence type="ECO:0000259" key="2">
    <source>
        <dbReference type="Pfam" id="PF14258"/>
    </source>
</evidence>
<evidence type="ECO:0000256" key="1">
    <source>
        <dbReference type="SAM" id="Phobius"/>
    </source>
</evidence>
<accession>A0A6G7YF25</accession>
<dbReference type="KEGG" id="npi:G7071_07935"/>
<feature type="domain" description="DUF4350" evidence="2">
    <location>
        <begin position="40"/>
        <end position="209"/>
    </location>
</feature>
<keyword evidence="1" id="KW-1133">Transmembrane helix</keyword>
<dbReference type="InterPro" id="IPR025646">
    <property type="entry name" value="DUF4350"/>
</dbReference>
<keyword evidence="1" id="KW-0812">Transmembrane</keyword>
<feature type="transmembrane region" description="Helical" evidence="1">
    <location>
        <begin position="237"/>
        <end position="258"/>
    </location>
</feature>
<keyword evidence="1" id="KW-0472">Membrane</keyword>
<name>A0A6G7YF25_9ACTN</name>
<dbReference type="Pfam" id="PF14258">
    <property type="entry name" value="DUF4350"/>
    <property type="match status" value="1"/>
</dbReference>
<proteinExistence type="predicted"/>
<sequence length="372" mass="38964">MRTWLQRHRALLVVGVGTVLALAVAVLASNGPQTGADLDPDNPGPRGARALARVLAAEGVDVDVVRSAAALIESRPDASTTVVVTSADSLGQSTAEELRSTAARSTIVVAQPGPGTIKALGVDVESTTDRMPEQRAGECTDTGLGDLSPLSIQTDVATSYATSVGCFAEGSGWLVASADEDLVLLGAPGILENDQVLRAENAAVALRLLGQRERLVWYVPSVEDLVAADGVSLRTLLPAWLVPGLWVSGIATLAVVWWRGRRLGPLAVEPLPVSVRSLESTEARGRLYRAASARAHAAKVLRRSTRTALASHLRLPPDDGGALARDVAARVGRPVAEIEDLIGEGAAPPGADDELIRLATKLAELDREVRRT</sequence>
<keyword evidence="4" id="KW-1185">Reference proteome</keyword>
<organism evidence="3 4">
    <name type="scientific">Nocardioides piscis</name>
    <dbReference type="NCBI Taxonomy" id="2714938"/>
    <lineage>
        <taxon>Bacteria</taxon>
        <taxon>Bacillati</taxon>
        <taxon>Actinomycetota</taxon>
        <taxon>Actinomycetes</taxon>
        <taxon>Propionibacteriales</taxon>
        <taxon>Nocardioidaceae</taxon>
        <taxon>Nocardioides</taxon>
    </lineage>
</organism>
<dbReference type="Proteomes" id="UP000502035">
    <property type="component" value="Chromosome"/>
</dbReference>
<dbReference type="EMBL" id="CP049866">
    <property type="protein sequence ID" value="QIK75370.1"/>
    <property type="molecule type" value="Genomic_DNA"/>
</dbReference>
<evidence type="ECO:0000313" key="4">
    <source>
        <dbReference type="Proteomes" id="UP000502035"/>
    </source>
</evidence>
<gene>
    <name evidence="3" type="ORF">G7071_07935</name>
</gene>